<evidence type="ECO:0000256" key="3">
    <source>
        <dbReference type="SAM" id="Phobius"/>
    </source>
</evidence>
<dbReference type="PANTHER" id="PTHR21262">
    <property type="entry name" value="GUANOSINE-3',5'-BIS DIPHOSPHATE 3'-PYROPHOSPHOHYDROLASE"/>
    <property type="match status" value="1"/>
</dbReference>
<dbReference type="EMBL" id="GBEZ01012312">
    <property type="protein sequence ID" value="JAC73560.1"/>
    <property type="molecule type" value="Transcribed_RNA"/>
</dbReference>
<dbReference type="InterPro" id="IPR007685">
    <property type="entry name" value="RelA_SpoT"/>
</dbReference>
<sequence length="844" mass="94317">MMRDWYYRLWNYEETSAARLKPRNQTWARTGATRADRCYCRKKRDVAGKSSRTVFLGRTLPTRVSLQLRIARKPNPCEAILTELGNKFAEELANASHHRAPVSAGDLLLRQHTAGWYCAVVAGILALAITFYQYLLLVWSMMESSIFSSDLDEEEILVYGVDVSGSALLTLPEVRKAMGFAAEAHRGQMRRTKEPYVAHCIETALIVEALMGAHTETVRARTAVTCALLHDVIDDTRFTDEDLRAAFGPEVADIVAKVSHLSTLNQLLRRRKRLLKDLSSEAGERLSSKDAELRQLIVSMVDEPLVILIKLADRLHNMRTIYALKRSKQRAVAQETLSVWCSLAERLGMFALKAELEDLCFAVLHPTTYLALYMELQAVWGAGEEDGDAALPEDEVEVLEIPIMSPDAVERPQSNRDVERLSLYMRNLLATVPRFEAVTFSSQRRLRGRVCRGLAEVETCARRLLQELSLEAYAPGLDVCVQGRLKSLYSVHNKMTRKGVGIAEVYDARALRVIVDDHGGKREAAAIAACYRLLPAVHRLWRPIRGESDDYIANPKASGYQSLHTAVVGPRGIPLEIQIRTSSMHEEAEYGRASHWVYKEGIGLSTQHDVVKARPVRGQPVLRIDGGSLRDGVVVRAGQAGNELLCATFMGGRLSTDGKRPLREDYRNLLDYVDHRGWWVAGHGDARIALEEFILCSDGQYHRVDHYGRIMATRLQLLVRPVGGGPGRARPAEAAARRRSSSRCGRRSTCSGRCWSGAVRSTAQMAPNLRKAISWFSSGLRAAFSAFRAERQLESFLLFREEKTTRKMDLGAARSAPARAVAWSTSTTNSSPEARRWTTGTWSS</sequence>
<dbReference type="SMART" id="SM00471">
    <property type="entry name" value="HDc"/>
    <property type="match status" value="1"/>
</dbReference>
<dbReference type="GO" id="GO:0016787">
    <property type="term" value="F:hydrolase activity"/>
    <property type="evidence" value="ECO:0007669"/>
    <property type="project" value="UniProtKB-KW"/>
</dbReference>
<dbReference type="CDD" id="cd05399">
    <property type="entry name" value="NT_Rel-Spo_like"/>
    <property type="match status" value="1"/>
</dbReference>
<dbReference type="InterPro" id="IPR043519">
    <property type="entry name" value="NT_sf"/>
</dbReference>
<dbReference type="Pfam" id="PF13328">
    <property type="entry name" value="HD_4"/>
    <property type="match status" value="1"/>
</dbReference>
<dbReference type="FunFam" id="1.10.3210.10:FF:000001">
    <property type="entry name" value="GTP pyrophosphokinase RelA"/>
    <property type="match status" value="1"/>
</dbReference>
<dbReference type="CDD" id="cd00077">
    <property type="entry name" value="HDc"/>
    <property type="match status" value="1"/>
</dbReference>
<dbReference type="SUPFAM" id="SSF81301">
    <property type="entry name" value="Nucleotidyltransferase"/>
    <property type="match status" value="1"/>
</dbReference>
<keyword evidence="3" id="KW-1133">Transmembrane helix</keyword>
<reference evidence="6" key="1">
    <citation type="submission" date="2014-05" db="EMBL/GenBank/DDBJ databases">
        <title>The transcriptome of the halophilic microalga Tetraselmis sp. GSL018 isolated from the Great Salt Lake, Utah.</title>
        <authorList>
            <person name="Jinkerson R.E."/>
            <person name="D'Adamo S."/>
            <person name="Posewitz M.C."/>
        </authorList>
    </citation>
    <scope>NUCLEOTIDE SEQUENCE</scope>
    <source>
        <strain evidence="6">GSL018</strain>
    </source>
</reference>
<dbReference type="SUPFAM" id="SSF109604">
    <property type="entry name" value="HD-domain/PDEase-like"/>
    <property type="match status" value="1"/>
</dbReference>
<dbReference type="SMART" id="SM00954">
    <property type="entry name" value="RelA_SpoT"/>
    <property type="match status" value="1"/>
</dbReference>
<evidence type="ECO:0000256" key="1">
    <source>
        <dbReference type="ARBA" id="ARBA00007476"/>
    </source>
</evidence>
<accession>A0A061RS88</accession>
<evidence type="ECO:0000256" key="2">
    <source>
        <dbReference type="SAM" id="MobiDB-lite"/>
    </source>
</evidence>
<protein>
    <submittedName>
        <fullName evidence="6">Guanosine-3-bis 3-pyrophosphohydrolase-like isoform x1</fullName>
    </submittedName>
</protein>
<feature type="region of interest" description="Disordered" evidence="2">
    <location>
        <begin position="823"/>
        <end position="844"/>
    </location>
</feature>
<dbReference type="InterPro" id="IPR003607">
    <property type="entry name" value="HD/PDEase_dom"/>
</dbReference>
<dbReference type="GO" id="GO:0015969">
    <property type="term" value="P:guanosine tetraphosphate metabolic process"/>
    <property type="evidence" value="ECO:0007669"/>
    <property type="project" value="InterPro"/>
</dbReference>
<dbReference type="Pfam" id="PF04607">
    <property type="entry name" value="RelA_SpoT"/>
    <property type="match status" value="1"/>
</dbReference>
<keyword evidence="6" id="KW-0378">Hydrolase</keyword>
<dbReference type="Pfam" id="PF24500">
    <property type="entry name" value="DUF7589"/>
    <property type="match status" value="1"/>
</dbReference>
<comment type="similarity">
    <text evidence="1">Belongs to the RelA/SpoT family.</text>
</comment>
<feature type="domain" description="RelA/SpoT" evidence="5">
    <location>
        <begin position="483"/>
        <end position="602"/>
    </location>
</feature>
<organism evidence="6">
    <name type="scientific">Tetraselmis sp. GSL018</name>
    <dbReference type="NCBI Taxonomy" id="582737"/>
    <lineage>
        <taxon>Eukaryota</taxon>
        <taxon>Viridiplantae</taxon>
        <taxon>Chlorophyta</taxon>
        <taxon>core chlorophytes</taxon>
        <taxon>Chlorodendrophyceae</taxon>
        <taxon>Chlorodendrales</taxon>
        <taxon>Chlorodendraceae</taxon>
        <taxon>Tetraselmis</taxon>
    </lineage>
</organism>
<proteinExistence type="inferred from homology"/>
<feature type="transmembrane region" description="Helical" evidence="3">
    <location>
        <begin position="116"/>
        <end position="139"/>
    </location>
</feature>
<dbReference type="InterPro" id="IPR056011">
    <property type="entry name" value="DUF7589"/>
</dbReference>
<dbReference type="Gene3D" id="3.30.460.10">
    <property type="entry name" value="Beta Polymerase, domain 2"/>
    <property type="match status" value="1"/>
</dbReference>
<feature type="domain" description="HD/PDEase" evidence="4">
    <location>
        <begin position="192"/>
        <end position="327"/>
    </location>
</feature>
<evidence type="ECO:0000259" key="4">
    <source>
        <dbReference type="SMART" id="SM00471"/>
    </source>
</evidence>
<dbReference type="AlphaFoldDB" id="A0A061RS88"/>
<evidence type="ECO:0000259" key="5">
    <source>
        <dbReference type="SMART" id="SM00954"/>
    </source>
</evidence>
<dbReference type="Gene3D" id="1.10.3210.10">
    <property type="entry name" value="Hypothetical protein af1432"/>
    <property type="match status" value="1"/>
</dbReference>
<keyword evidence="3" id="KW-0812">Transmembrane</keyword>
<name>A0A061RS88_9CHLO</name>
<keyword evidence="3" id="KW-0472">Membrane</keyword>
<gene>
    <name evidence="6" type="ORF">TSPGSL018_28558</name>
</gene>
<evidence type="ECO:0000313" key="6">
    <source>
        <dbReference type="EMBL" id="JAC73560.1"/>
    </source>
</evidence>
<dbReference type="PANTHER" id="PTHR21262:SF31">
    <property type="entry name" value="GTP PYROPHOSPHOKINASE"/>
    <property type="match status" value="1"/>
</dbReference>
<dbReference type="GO" id="GO:0009507">
    <property type="term" value="C:chloroplast"/>
    <property type="evidence" value="ECO:0007669"/>
    <property type="project" value="TreeGrafter"/>
</dbReference>